<gene>
    <name evidence="1" type="ORF">SAMN05216402_0970</name>
</gene>
<reference evidence="1 2" key="1">
    <citation type="submission" date="2016-10" db="EMBL/GenBank/DDBJ databases">
        <authorList>
            <person name="Varghese N."/>
            <person name="Submissions S."/>
        </authorList>
    </citation>
    <scope>NUCLEOTIDE SEQUENCE [LARGE SCALE GENOMIC DNA]</scope>
    <source>
        <strain evidence="1 2">Nl1</strain>
    </source>
</reference>
<comment type="caution">
    <text evidence="1">The sequence shown here is derived from an EMBL/GenBank/DDBJ whole genome shotgun (WGS) entry which is preliminary data.</text>
</comment>
<accession>A0ABY0T944</accession>
<proteinExistence type="predicted"/>
<dbReference type="EMBL" id="FNKY01000001">
    <property type="protein sequence ID" value="SDQ46746.1"/>
    <property type="molecule type" value="Genomic_DNA"/>
</dbReference>
<organism evidence="1 2">
    <name type="scientific">Nitrosospira multiformis</name>
    <dbReference type="NCBI Taxonomy" id="1231"/>
    <lineage>
        <taxon>Bacteria</taxon>
        <taxon>Pseudomonadati</taxon>
        <taxon>Pseudomonadota</taxon>
        <taxon>Betaproteobacteria</taxon>
        <taxon>Nitrosomonadales</taxon>
        <taxon>Nitrosomonadaceae</taxon>
        <taxon>Nitrosospira</taxon>
    </lineage>
</organism>
<protein>
    <submittedName>
        <fullName evidence="1">Uncharacterized protein</fullName>
    </submittedName>
</protein>
<dbReference type="Proteomes" id="UP000183471">
    <property type="component" value="Unassembled WGS sequence"/>
</dbReference>
<name>A0ABY0T944_9PROT</name>
<evidence type="ECO:0000313" key="1">
    <source>
        <dbReference type="EMBL" id="SDQ46746.1"/>
    </source>
</evidence>
<sequence length="41" mass="4754">MEVTSVALCKELIRFDLFISFSHMRELRGDSAMRTTAIVFM</sequence>
<keyword evidence="2" id="KW-1185">Reference proteome</keyword>
<evidence type="ECO:0000313" key="2">
    <source>
        <dbReference type="Proteomes" id="UP000183471"/>
    </source>
</evidence>